<feature type="domain" description="RagB/SusD" evidence="6">
    <location>
        <begin position="374"/>
        <end position="472"/>
    </location>
</feature>
<dbReference type="InterPro" id="IPR011990">
    <property type="entry name" value="TPR-like_helical_dom_sf"/>
</dbReference>
<dbReference type="Proteomes" id="UP000186917">
    <property type="component" value="Unassembled WGS sequence"/>
</dbReference>
<evidence type="ECO:0000259" key="6">
    <source>
        <dbReference type="Pfam" id="PF07980"/>
    </source>
</evidence>
<dbReference type="Gene3D" id="1.25.40.390">
    <property type="match status" value="1"/>
</dbReference>
<dbReference type="RefSeq" id="WP_076382315.1">
    <property type="nucleotide sequence ID" value="NZ_AP017422.1"/>
</dbReference>
<dbReference type="SUPFAM" id="SSF48452">
    <property type="entry name" value="TPR-like"/>
    <property type="match status" value="1"/>
</dbReference>
<sequence>MKHCIILILIIFLLTGCNKQIDEIRPLTKIDQKGELSSVAGIVETTVGNYTYLNGSDRIYYSMVLQDLCENRGDNVTLQDWAPVGQYTDAFYFRNSTGLAAGSSADFYRGSYQLIISANLTLEGIQEFKTSTFASLTEADRNKVTYAEGENRFLRAFTYFNLVRIYGKPYYQANAQDLAVPLKTSTDITDIPARSSVKNLYAFIVSELKSAAELMKAPVTKTNSFASTASAWALLSRVYLYMGGSIDSPDAASNQLAITYADSVIAQTSGKYDLLQGTDYINMLGDDETGALGRSVFASNKEIIFAYDNTTTGGSPIGLLYHYYPSDGLGAIFVPSAELKSLYTSIDLRSTFFKVNTASGKVETTKWLCLNQGGTTLAPCIYFRLAEVYLNRSEAYAKLNNVSNAKADLKLIHQRAGLSGTEVDNLADAAVLDAILKERRMELAFEGHCSFDYFRNGLPMTRDAADYNGVALTIQPTDNNVVFAIPNQ</sequence>
<feature type="domain" description="SusD-like N-terminal" evidence="7">
    <location>
        <begin position="73"/>
        <end position="240"/>
    </location>
</feature>
<evidence type="ECO:0000256" key="4">
    <source>
        <dbReference type="ARBA" id="ARBA00023136"/>
    </source>
</evidence>
<keyword evidence="3" id="KW-0732">Signal</keyword>
<dbReference type="GO" id="GO:0009279">
    <property type="term" value="C:cell outer membrane"/>
    <property type="evidence" value="ECO:0007669"/>
    <property type="project" value="UniProtKB-SubCell"/>
</dbReference>
<reference evidence="9" key="1">
    <citation type="submission" date="2017-01" db="EMBL/GenBank/DDBJ databases">
        <authorList>
            <person name="Varghese N."/>
            <person name="Submissions S."/>
        </authorList>
    </citation>
    <scope>NUCLEOTIDE SEQUENCE [LARGE SCALE GENOMIC DNA]</scope>
    <source>
        <strain evidence="9">DSM 21054</strain>
    </source>
</reference>
<evidence type="ECO:0000256" key="2">
    <source>
        <dbReference type="ARBA" id="ARBA00006275"/>
    </source>
</evidence>
<name>A0A1N7RF65_9BACT</name>
<keyword evidence="9" id="KW-1185">Reference proteome</keyword>
<evidence type="ECO:0000256" key="1">
    <source>
        <dbReference type="ARBA" id="ARBA00004442"/>
    </source>
</evidence>
<dbReference type="InterPro" id="IPR012944">
    <property type="entry name" value="SusD_RagB_dom"/>
</dbReference>
<dbReference type="EMBL" id="FTOR01000013">
    <property type="protein sequence ID" value="SIT33624.1"/>
    <property type="molecule type" value="Genomic_DNA"/>
</dbReference>
<dbReference type="Pfam" id="PF14322">
    <property type="entry name" value="SusD-like_3"/>
    <property type="match status" value="1"/>
</dbReference>
<evidence type="ECO:0000256" key="5">
    <source>
        <dbReference type="ARBA" id="ARBA00023237"/>
    </source>
</evidence>
<evidence type="ECO:0000256" key="3">
    <source>
        <dbReference type="ARBA" id="ARBA00022729"/>
    </source>
</evidence>
<protein>
    <submittedName>
        <fullName evidence="8">Starch-binding associating with outer membrane</fullName>
    </submittedName>
</protein>
<keyword evidence="4" id="KW-0472">Membrane</keyword>
<gene>
    <name evidence="8" type="ORF">SAMN05421788_11320</name>
</gene>
<dbReference type="AlphaFoldDB" id="A0A1N7RF65"/>
<dbReference type="Pfam" id="PF07980">
    <property type="entry name" value="SusD_RagB"/>
    <property type="match status" value="1"/>
</dbReference>
<dbReference type="PROSITE" id="PS51257">
    <property type="entry name" value="PROKAR_LIPOPROTEIN"/>
    <property type="match status" value="1"/>
</dbReference>
<keyword evidence="5" id="KW-0998">Cell outer membrane</keyword>
<dbReference type="InterPro" id="IPR033985">
    <property type="entry name" value="SusD-like_N"/>
</dbReference>
<dbReference type="STRING" id="477680.SAMN05421788_11320"/>
<accession>A0A1N7RF65</accession>
<proteinExistence type="inferred from homology"/>
<evidence type="ECO:0000313" key="9">
    <source>
        <dbReference type="Proteomes" id="UP000186917"/>
    </source>
</evidence>
<comment type="similarity">
    <text evidence="2">Belongs to the SusD family.</text>
</comment>
<comment type="subcellular location">
    <subcellularLocation>
        <location evidence="1">Cell outer membrane</location>
    </subcellularLocation>
</comment>
<evidence type="ECO:0000259" key="7">
    <source>
        <dbReference type="Pfam" id="PF14322"/>
    </source>
</evidence>
<organism evidence="8 9">
    <name type="scientific">Filimonas lacunae</name>
    <dbReference type="NCBI Taxonomy" id="477680"/>
    <lineage>
        <taxon>Bacteria</taxon>
        <taxon>Pseudomonadati</taxon>
        <taxon>Bacteroidota</taxon>
        <taxon>Chitinophagia</taxon>
        <taxon>Chitinophagales</taxon>
        <taxon>Chitinophagaceae</taxon>
        <taxon>Filimonas</taxon>
    </lineage>
</organism>
<evidence type="ECO:0000313" key="8">
    <source>
        <dbReference type="EMBL" id="SIT33624.1"/>
    </source>
</evidence>
<dbReference type="CDD" id="cd08977">
    <property type="entry name" value="SusD"/>
    <property type="match status" value="1"/>
</dbReference>